<reference evidence="3" key="1">
    <citation type="submission" date="2020-06" db="EMBL/GenBank/DDBJ databases">
        <authorList>
            <consortium name="Plant Systems Biology data submission"/>
        </authorList>
    </citation>
    <scope>NUCLEOTIDE SEQUENCE</scope>
    <source>
        <strain evidence="3">D6</strain>
    </source>
</reference>
<evidence type="ECO:0000256" key="1">
    <source>
        <dbReference type="SAM" id="Coils"/>
    </source>
</evidence>
<feature type="compositionally biased region" description="Basic and acidic residues" evidence="2">
    <location>
        <begin position="117"/>
        <end position="132"/>
    </location>
</feature>
<accession>A0A9N8F318</accession>
<keyword evidence="4" id="KW-1185">Reference proteome</keyword>
<evidence type="ECO:0000313" key="4">
    <source>
        <dbReference type="Proteomes" id="UP001153069"/>
    </source>
</evidence>
<feature type="region of interest" description="Disordered" evidence="2">
    <location>
        <begin position="251"/>
        <end position="281"/>
    </location>
</feature>
<evidence type="ECO:0000256" key="2">
    <source>
        <dbReference type="SAM" id="MobiDB-lite"/>
    </source>
</evidence>
<dbReference type="Proteomes" id="UP001153069">
    <property type="component" value="Unassembled WGS sequence"/>
</dbReference>
<feature type="region of interest" description="Disordered" evidence="2">
    <location>
        <begin position="48"/>
        <end position="163"/>
    </location>
</feature>
<sequence length="374" mass="41433">MPSPLVETVESSDEEVEVNQSAFLSNQEAVDLDNVNDGGLEEEETFILPTQYPSSSDESEEEVETGAVQKLTDLTSDSDNPMEKVRAAKRVKRKQDSKRKMDNYQNWLRNGSSSKSDSSEEEKRDYWAHDTADSNSAPKKKPAVAAGLRKSLTPKLKAPPKNSTTLKSTVLSVEMEVKNSSTLVKNYVSRKFKEFTKTQKKMHQELKEQQEQLISLYNQQKDTCHILLKGMRGVQASIDSVKAIVDKCPHKDEKPPCQQPKSQGLRGSGGPENFRARGFNGHHAPGLNQQGNLTNTNQQGNVTASPHVTVNNNVYNQHADARNMTGMIVDLNAPGNRSMHPVEVKPGYGTAPNGGTRKRRLTAMSMALIAEQEK</sequence>
<feature type="region of interest" description="Disordered" evidence="2">
    <location>
        <begin position="1"/>
        <end position="25"/>
    </location>
</feature>
<dbReference type="AlphaFoldDB" id="A0A9N8F318"/>
<comment type="caution">
    <text evidence="3">The sequence shown here is derived from an EMBL/GenBank/DDBJ whole genome shotgun (WGS) entry which is preliminary data.</text>
</comment>
<name>A0A9N8F318_9STRA</name>
<feature type="coiled-coil region" evidence="1">
    <location>
        <begin position="192"/>
        <end position="223"/>
    </location>
</feature>
<evidence type="ECO:0000313" key="3">
    <source>
        <dbReference type="EMBL" id="CAB9531782.1"/>
    </source>
</evidence>
<gene>
    <name evidence="3" type="ORF">SEMRO_3986_G352310.1</name>
</gene>
<organism evidence="3 4">
    <name type="scientific">Seminavis robusta</name>
    <dbReference type="NCBI Taxonomy" id="568900"/>
    <lineage>
        <taxon>Eukaryota</taxon>
        <taxon>Sar</taxon>
        <taxon>Stramenopiles</taxon>
        <taxon>Ochrophyta</taxon>
        <taxon>Bacillariophyta</taxon>
        <taxon>Bacillariophyceae</taxon>
        <taxon>Bacillariophycidae</taxon>
        <taxon>Naviculales</taxon>
        <taxon>Naviculaceae</taxon>
        <taxon>Seminavis</taxon>
    </lineage>
</organism>
<keyword evidence="1" id="KW-0175">Coiled coil</keyword>
<feature type="compositionally biased region" description="Basic residues" evidence="2">
    <location>
        <begin position="87"/>
        <end position="97"/>
    </location>
</feature>
<protein>
    <submittedName>
        <fullName evidence="3">Uncharacterized protein</fullName>
    </submittedName>
</protein>
<dbReference type="EMBL" id="CAICTM010003984">
    <property type="protein sequence ID" value="CAB9531782.1"/>
    <property type="molecule type" value="Genomic_DNA"/>
</dbReference>
<proteinExistence type="predicted"/>